<comment type="subcellular location">
    <subcellularLocation>
        <location evidence="6">Cytoplasm</location>
    </subcellularLocation>
</comment>
<evidence type="ECO:0000256" key="6">
    <source>
        <dbReference type="HAMAP-Rule" id="MF_00337"/>
    </source>
</evidence>
<dbReference type="SUPFAM" id="SSF116842">
    <property type="entry name" value="XseB-like"/>
    <property type="match status" value="1"/>
</dbReference>
<keyword evidence="5 6" id="KW-0269">Exonuclease</keyword>
<keyword evidence="4 6" id="KW-0378">Hydrolase</keyword>
<dbReference type="EC" id="3.1.11.6" evidence="6"/>
<feature type="compositionally biased region" description="Gly residues" evidence="7">
    <location>
        <begin position="114"/>
        <end position="130"/>
    </location>
</feature>
<feature type="region of interest" description="Disordered" evidence="7">
    <location>
        <begin position="80"/>
        <end position="130"/>
    </location>
</feature>
<keyword evidence="9" id="KW-1185">Reference proteome</keyword>
<gene>
    <name evidence="6 8" type="primary">xseB</name>
    <name evidence="8" type="ORF">Mal64_37440</name>
</gene>
<dbReference type="GO" id="GO:0008855">
    <property type="term" value="F:exodeoxyribonuclease VII activity"/>
    <property type="evidence" value="ECO:0007669"/>
    <property type="project" value="UniProtKB-UniRule"/>
</dbReference>
<dbReference type="InterPro" id="IPR003761">
    <property type="entry name" value="Exonuc_VII_S"/>
</dbReference>
<evidence type="ECO:0000256" key="1">
    <source>
        <dbReference type="ARBA" id="ARBA00009998"/>
    </source>
</evidence>
<organism evidence="8 9">
    <name type="scientific">Pseudobythopirellula maris</name>
    <dbReference type="NCBI Taxonomy" id="2527991"/>
    <lineage>
        <taxon>Bacteria</taxon>
        <taxon>Pseudomonadati</taxon>
        <taxon>Planctomycetota</taxon>
        <taxon>Planctomycetia</taxon>
        <taxon>Pirellulales</taxon>
        <taxon>Lacipirellulaceae</taxon>
        <taxon>Pseudobythopirellula</taxon>
    </lineage>
</organism>
<evidence type="ECO:0000256" key="5">
    <source>
        <dbReference type="ARBA" id="ARBA00022839"/>
    </source>
</evidence>
<keyword evidence="2 6" id="KW-0963">Cytoplasm</keyword>
<reference evidence="8 9" key="1">
    <citation type="submission" date="2019-02" db="EMBL/GenBank/DDBJ databases">
        <title>Deep-cultivation of Planctomycetes and their phenomic and genomic characterization uncovers novel biology.</title>
        <authorList>
            <person name="Wiegand S."/>
            <person name="Jogler M."/>
            <person name="Boedeker C."/>
            <person name="Pinto D."/>
            <person name="Vollmers J."/>
            <person name="Rivas-Marin E."/>
            <person name="Kohn T."/>
            <person name="Peeters S.H."/>
            <person name="Heuer A."/>
            <person name="Rast P."/>
            <person name="Oberbeckmann S."/>
            <person name="Bunk B."/>
            <person name="Jeske O."/>
            <person name="Meyerdierks A."/>
            <person name="Storesund J.E."/>
            <person name="Kallscheuer N."/>
            <person name="Luecker S."/>
            <person name="Lage O.M."/>
            <person name="Pohl T."/>
            <person name="Merkel B.J."/>
            <person name="Hornburger P."/>
            <person name="Mueller R.-W."/>
            <person name="Bruemmer F."/>
            <person name="Labrenz M."/>
            <person name="Spormann A.M."/>
            <person name="Op Den Camp H."/>
            <person name="Overmann J."/>
            <person name="Amann R."/>
            <person name="Jetten M.S.M."/>
            <person name="Mascher T."/>
            <person name="Medema M.H."/>
            <person name="Devos D.P."/>
            <person name="Kaster A.-K."/>
            <person name="Ovreas L."/>
            <person name="Rohde M."/>
            <person name="Galperin M.Y."/>
            <person name="Jogler C."/>
        </authorList>
    </citation>
    <scope>NUCLEOTIDE SEQUENCE [LARGE SCALE GENOMIC DNA]</scope>
    <source>
        <strain evidence="8 9">Mal64</strain>
    </source>
</reference>
<dbReference type="GO" id="GO:0005829">
    <property type="term" value="C:cytosol"/>
    <property type="evidence" value="ECO:0007669"/>
    <property type="project" value="TreeGrafter"/>
</dbReference>
<dbReference type="GO" id="GO:0009318">
    <property type="term" value="C:exodeoxyribonuclease VII complex"/>
    <property type="evidence" value="ECO:0007669"/>
    <property type="project" value="UniProtKB-UniRule"/>
</dbReference>
<comment type="caution">
    <text evidence="8">The sequence shown here is derived from an EMBL/GenBank/DDBJ whole genome shotgun (WGS) entry which is preliminary data.</text>
</comment>
<dbReference type="NCBIfam" id="TIGR01280">
    <property type="entry name" value="xseB"/>
    <property type="match status" value="1"/>
</dbReference>
<evidence type="ECO:0000256" key="4">
    <source>
        <dbReference type="ARBA" id="ARBA00022801"/>
    </source>
</evidence>
<sequence length="130" mass="13718">MALKKKKIAKKKPAGDDQAPDDQVSFEESLGSLETIVEELERGELGLSDAIERYEEGVASLKRCHAELERAERRIELLSGFDAEGNPVTEPFDESSDGGSGPSRAGKRTAKAAKGGGGPRGGVDDSGGLF</sequence>
<keyword evidence="3 6" id="KW-0540">Nuclease</keyword>
<proteinExistence type="inferred from homology"/>
<evidence type="ECO:0000256" key="3">
    <source>
        <dbReference type="ARBA" id="ARBA00022722"/>
    </source>
</evidence>
<dbReference type="HAMAP" id="MF_00337">
    <property type="entry name" value="Exonuc_7_S"/>
    <property type="match status" value="1"/>
</dbReference>
<dbReference type="RefSeq" id="WP_146403094.1">
    <property type="nucleotide sequence ID" value="NZ_SJPQ01000004.1"/>
</dbReference>
<evidence type="ECO:0000313" key="9">
    <source>
        <dbReference type="Proteomes" id="UP000315440"/>
    </source>
</evidence>
<protein>
    <recommendedName>
        <fullName evidence="6">Exodeoxyribonuclease 7 small subunit</fullName>
        <ecNumber evidence="6">3.1.11.6</ecNumber>
    </recommendedName>
    <alternativeName>
        <fullName evidence="6">Exodeoxyribonuclease VII small subunit</fullName>
        <shortName evidence="6">Exonuclease VII small subunit</shortName>
    </alternativeName>
</protein>
<dbReference type="PANTHER" id="PTHR34137">
    <property type="entry name" value="EXODEOXYRIBONUCLEASE 7 SMALL SUBUNIT"/>
    <property type="match status" value="1"/>
</dbReference>
<dbReference type="OrthoDB" id="284990at2"/>
<dbReference type="InterPro" id="IPR037004">
    <property type="entry name" value="Exonuc_VII_ssu_sf"/>
</dbReference>
<feature type="compositionally biased region" description="Basic residues" evidence="7">
    <location>
        <begin position="1"/>
        <end position="12"/>
    </location>
</feature>
<dbReference type="AlphaFoldDB" id="A0A5C5ZHT2"/>
<dbReference type="PANTHER" id="PTHR34137:SF1">
    <property type="entry name" value="EXODEOXYRIBONUCLEASE 7 SMALL SUBUNIT"/>
    <property type="match status" value="1"/>
</dbReference>
<comment type="similarity">
    <text evidence="1 6">Belongs to the XseB family.</text>
</comment>
<dbReference type="Proteomes" id="UP000315440">
    <property type="component" value="Unassembled WGS sequence"/>
</dbReference>
<dbReference type="GO" id="GO:0006308">
    <property type="term" value="P:DNA catabolic process"/>
    <property type="evidence" value="ECO:0007669"/>
    <property type="project" value="UniProtKB-UniRule"/>
</dbReference>
<comment type="subunit">
    <text evidence="6">Heterooligomer composed of large and small subunits.</text>
</comment>
<dbReference type="Pfam" id="PF02609">
    <property type="entry name" value="Exonuc_VII_S"/>
    <property type="match status" value="1"/>
</dbReference>
<feature type="region of interest" description="Disordered" evidence="7">
    <location>
        <begin position="1"/>
        <end position="25"/>
    </location>
</feature>
<evidence type="ECO:0000313" key="8">
    <source>
        <dbReference type="EMBL" id="TWT86914.1"/>
    </source>
</evidence>
<name>A0A5C5ZHT2_9BACT</name>
<evidence type="ECO:0000256" key="2">
    <source>
        <dbReference type="ARBA" id="ARBA00022490"/>
    </source>
</evidence>
<accession>A0A5C5ZHT2</accession>
<dbReference type="Gene3D" id="1.10.287.1040">
    <property type="entry name" value="Exonuclease VII, small subunit"/>
    <property type="match status" value="1"/>
</dbReference>
<evidence type="ECO:0000256" key="7">
    <source>
        <dbReference type="SAM" id="MobiDB-lite"/>
    </source>
</evidence>
<dbReference type="EMBL" id="SJPQ01000004">
    <property type="protein sequence ID" value="TWT86914.1"/>
    <property type="molecule type" value="Genomic_DNA"/>
</dbReference>
<comment type="function">
    <text evidence="6">Bidirectionally degrades single-stranded DNA into large acid-insoluble oligonucleotides, which are then degraded further into small acid-soluble oligonucleotides.</text>
</comment>
<comment type="catalytic activity">
    <reaction evidence="6">
        <text>Exonucleolytic cleavage in either 5'- to 3'- or 3'- to 5'-direction to yield nucleoside 5'-phosphates.</text>
        <dbReference type="EC" id="3.1.11.6"/>
    </reaction>
</comment>